<proteinExistence type="predicted"/>
<organism evidence="1 2">
    <name type="scientific">Sulfitobacter dubius</name>
    <dbReference type="NCBI Taxonomy" id="218673"/>
    <lineage>
        <taxon>Bacteria</taxon>
        <taxon>Pseudomonadati</taxon>
        <taxon>Pseudomonadota</taxon>
        <taxon>Alphaproteobacteria</taxon>
        <taxon>Rhodobacterales</taxon>
        <taxon>Roseobacteraceae</taxon>
        <taxon>Sulfitobacter</taxon>
    </lineage>
</organism>
<accession>A0ABY3ZJM5</accession>
<name>A0ABY3ZJM5_9RHOB</name>
<evidence type="ECO:0000313" key="2">
    <source>
        <dbReference type="Proteomes" id="UP000831019"/>
    </source>
</evidence>
<protein>
    <submittedName>
        <fullName evidence="1">Uncharacterized protein</fullName>
    </submittedName>
</protein>
<gene>
    <name evidence="1" type="ORF">DSM109990_01656</name>
</gene>
<evidence type="ECO:0000313" key="1">
    <source>
        <dbReference type="EMBL" id="UOA14845.1"/>
    </source>
</evidence>
<reference evidence="2" key="1">
    <citation type="journal article" date="2022" name="Microorganisms">
        <title>Beyond the ABCs#Discovery of Three New Plasmid Types in Rhodobacterales (RepQ, RepY, RepW).</title>
        <authorList>
            <person name="Freese H.M."/>
            <person name="Ringel V."/>
            <person name="Overmann J."/>
            <person name="Petersen J."/>
        </authorList>
    </citation>
    <scope>NUCLEOTIDE SEQUENCE [LARGE SCALE GENOMIC DNA]</scope>
    <source>
        <strain evidence="2">DSM 109990</strain>
    </source>
</reference>
<dbReference type="Proteomes" id="UP000831019">
    <property type="component" value="Chromosome"/>
</dbReference>
<sequence length="53" mass="5818">MNKHLMAVPVRASRMGDAEAKFGSGAQAAFIEAQGRFLRKMAAPVPFKNRSRL</sequence>
<keyword evidence="2" id="KW-1185">Reference proteome</keyword>
<dbReference type="EMBL" id="CP085144">
    <property type="protein sequence ID" value="UOA14845.1"/>
    <property type="molecule type" value="Genomic_DNA"/>
</dbReference>
<dbReference type="RefSeq" id="WP_243260504.1">
    <property type="nucleotide sequence ID" value="NZ_CAXAXN010000008.1"/>
</dbReference>